<dbReference type="SMART" id="SM00283">
    <property type="entry name" value="MA"/>
    <property type="match status" value="1"/>
</dbReference>
<dbReference type="NCBIfam" id="TIGR00229">
    <property type="entry name" value="sensory_box"/>
    <property type="match status" value="2"/>
</dbReference>
<evidence type="ECO:0000259" key="3">
    <source>
        <dbReference type="PROSITE" id="PS50111"/>
    </source>
</evidence>
<dbReference type="PROSITE" id="PS50112">
    <property type="entry name" value="PAS"/>
    <property type="match status" value="1"/>
</dbReference>
<evidence type="ECO:0000256" key="2">
    <source>
        <dbReference type="PROSITE-ProRule" id="PRU00284"/>
    </source>
</evidence>
<sequence>MLFFKNNEPPQTSNHSDHVYAAIKKHVAWIEFSPEGVIQDASRLFLSVVGYSLEEVKGKHHRIFCSDSYISSAAYQSFWRDLAKGVTKEGTFERKNKQGETIVLEATYFPIYDSEGKVSSVAKIASDITEMFYKNQKNDALFSALDKSQAIIEFDPKGTVISANPNFLSTLGYSSSQVVGQHHRMFCFDDFYKDNPHFWRDLEDGQIKSGLFQRRSSHGASVWIEATYNPIRDETGKVVKVVKFASDITARIERNQAIAEASEVAYSTSVETAQIAQEGSQLLADSVEVSQNVSKKAQETVEKVQQLNASSQNIQNIVSTIQGIADQTNLLALNAAIEAARAGEHGRGFAVVADEVRQLASRTSESTDEIVKVVEENQGLINEVTGMMSEVSTISEQGNSKITEVSTVMDEIHKGAKNVSNTVMGLSESQS</sequence>
<dbReference type="SMART" id="SM00091">
    <property type="entry name" value="PAS"/>
    <property type="match status" value="2"/>
</dbReference>
<feature type="domain" description="PAC" evidence="5">
    <location>
        <begin position="208"/>
        <end position="260"/>
    </location>
</feature>
<keyword evidence="1 2" id="KW-0807">Transducer</keyword>
<dbReference type="Pfam" id="PF13426">
    <property type="entry name" value="PAS_9"/>
    <property type="match status" value="1"/>
</dbReference>
<dbReference type="PATRIC" id="fig|1051646.9.peg.1386"/>
<dbReference type="Pfam" id="PF08447">
    <property type="entry name" value="PAS_3"/>
    <property type="match status" value="1"/>
</dbReference>
<dbReference type="Gene3D" id="3.30.450.20">
    <property type="entry name" value="PAS domain"/>
    <property type="match status" value="2"/>
</dbReference>
<dbReference type="RefSeq" id="WP_004749484.1">
    <property type="nucleotide sequence ID" value="NZ_CP009354.1"/>
</dbReference>
<dbReference type="GO" id="GO:0007165">
    <property type="term" value="P:signal transduction"/>
    <property type="evidence" value="ECO:0007669"/>
    <property type="project" value="UniProtKB-KW"/>
</dbReference>
<feature type="domain" description="Methyl-accepting transducer" evidence="3">
    <location>
        <begin position="256"/>
        <end position="431"/>
    </location>
</feature>
<evidence type="ECO:0000259" key="5">
    <source>
        <dbReference type="PROSITE" id="PS50113"/>
    </source>
</evidence>
<organism evidence="6 7">
    <name type="scientific">Vibrio tubiashii ATCC 19109</name>
    <dbReference type="NCBI Taxonomy" id="1051646"/>
    <lineage>
        <taxon>Bacteria</taxon>
        <taxon>Pseudomonadati</taxon>
        <taxon>Pseudomonadota</taxon>
        <taxon>Gammaproteobacteria</taxon>
        <taxon>Vibrionales</taxon>
        <taxon>Vibrionaceae</taxon>
        <taxon>Vibrio</taxon>
        <taxon>Vibrio oreintalis group</taxon>
    </lineage>
</organism>
<evidence type="ECO:0000256" key="1">
    <source>
        <dbReference type="ARBA" id="ARBA00023224"/>
    </source>
</evidence>
<dbReference type="EMBL" id="CP009354">
    <property type="protein sequence ID" value="AIW13954.1"/>
    <property type="molecule type" value="Genomic_DNA"/>
</dbReference>
<dbReference type="InterPro" id="IPR050903">
    <property type="entry name" value="Bact_Chemotaxis_MeTrfase"/>
</dbReference>
<dbReference type="InterPro" id="IPR035965">
    <property type="entry name" value="PAS-like_dom_sf"/>
</dbReference>
<evidence type="ECO:0000259" key="4">
    <source>
        <dbReference type="PROSITE" id="PS50112"/>
    </source>
</evidence>
<dbReference type="InterPro" id="IPR004089">
    <property type="entry name" value="MCPsignal_dom"/>
</dbReference>
<protein>
    <submittedName>
        <fullName evidence="6">Chemotaxis protein</fullName>
    </submittedName>
</protein>
<dbReference type="STRING" id="1051646.IX91_07030"/>
<dbReference type="Gene3D" id="1.10.287.950">
    <property type="entry name" value="Methyl-accepting chemotaxis protein"/>
    <property type="match status" value="1"/>
</dbReference>
<dbReference type="GO" id="GO:0006935">
    <property type="term" value="P:chemotaxis"/>
    <property type="evidence" value="ECO:0007669"/>
    <property type="project" value="InterPro"/>
</dbReference>
<dbReference type="InterPro" id="IPR000014">
    <property type="entry name" value="PAS"/>
</dbReference>
<dbReference type="PRINTS" id="PR00260">
    <property type="entry name" value="CHEMTRNSDUCR"/>
</dbReference>
<feature type="domain" description="PAC" evidence="5">
    <location>
        <begin position="86"/>
        <end position="140"/>
    </location>
</feature>
<dbReference type="PANTHER" id="PTHR24422">
    <property type="entry name" value="CHEMOTAXIS PROTEIN METHYLTRANSFERASE"/>
    <property type="match status" value="1"/>
</dbReference>
<reference evidence="6 7" key="1">
    <citation type="submission" date="2014-08" db="EMBL/GenBank/DDBJ databases">
        <title>First Complete Genome Sequence of the Shellfish Pathogen Vibrio tubiashii.</title>
        <authorList>
            <person name="Richards G.P."/>
            <person name="Needleman D.S."/>
            <person name="Watson M.A."/>
            <person name="Bono J.L."/>
        </authorList>
    </citation>
    <scope>NUCLEOTIDE SEQUENCE [LARGE SCALE GENOMIC DNA]</scope>
    <source>
        <strain evidence="6 7">ATCC 19109</strain>
    </source>
</reference>
<dbReference type="SUPFAM" id="SSF55785">
    <property type="entry name" value="PYP-like sensor domain (PAS domain)"/>
    <property type="match status" value="2"/>
</dbReference>
<dbReference type="InterPro" id="IPR000700">
    <property type="entry name" value="PAS-assoc_C"/>
</dbReference>
<evidence type="ECO:0000313" key="6">
    <source>
        <dbReference type="EMBL" id="AIW13954.1"/>
    </source>
</evidence>
<dbReference type="Pfam" id="PF00015">
    <property type="entry name" value="MCPsignal"/>
    <property type="match status" value="1"/>
</dbReference>
<proteinExistence type="predicted"/>
<dbReference type="GO" id="GO:0016020">
    <property type="term" value="C:membrane"/>
    <property type="evidence" value="ECO:0007669"/>
    <property type="project" value="InterPro"/>
</dbReference>
<dbReference type="PANTHER" id="PTHR24422:SF10">
    <property type="entry name" value="CHEMOTAXIS PROTEIN METHYLTRANSFERASE 2"/>
    <property type="match status" value="1"/>
</dbReference>
<dbReference type="SMART" id="SM00086">
    <property type="entry name" value="PAC"/>
    <property type="match status" value="2"/>
</dbReference>
<dbReference type="InterPro" id="IPR004090">
    <property type="entry name" value="Chemotax_Me-accpt_rcpt"/>
</dbReference>
<dbReference type="CDD" id="cd11386">
    <property type="entry name" value="MCP_signal"/>
    <property type="match status" value="1"/>
</dbReference>
<gene>
    <name evidence="6" type="ORF">IX91_07030</name>
</gene>
<dbReference type="InterPro" id="IPR001610">
    <property type="entry name" value="PAC"/>
</dbReference>
<dbReference type="AlphaFoldDB" id="A0A0A0SIB1"/>
<accession>A0A0A0SIB1</accession>
<feature type="domain" description="PAS" evidence="4">
    <location>
        <begin position="151"/>
        <end position="181"/>
    </location>
</feature>
<dbReference type="CDD" id="cd00130">
    <property type="entry name" value="PAS"/>
    <property type="match status" value="2"/>
</dbReference>
<dbReference type="GO" id="GO:0004888">
    <property type="term" value="F:transmembrane signaling receptor activity"/>
    <property type="evidence" value="ECO:0007669"/>
    <property type="project" value="InterPro"/>
</dbReference>
<dbReference type="Proteomes" id="UP000030071">
    <property type="component" value="Chromosome 1"/>
</dbReference>
<dbReference type="PROSITE" id="PS50113">
    <property type="entry name" value="PAC"/>
    <property type="match status" value="2"/>
</dbReference>
<dbReference type="GeneID" id="91961766"/>
<dbReference type="SUPFAM" id="SSF58104">
    <property type="entry name" value="Methyl-accepting chemotaxis protein (MCP) signaling domain"/>
    <property type="match status" value="1"/>
</dbReference>
<dbReference type="eggNOG" id="COG0840">
    <property type="taxonomic scope" value="Bacteria"/>
</dbReference>
<dbReference type="HOGENOM" id="CLU_000445_107_26_6"/>
<evidence type="ECO:0000313" key="7">
    <source>
        <dbReference type="Proteomes" id="UP000030071"/>
    </source>
</evidence>
<dbReference type="InterPro" id="IPR013655">
    <property type="entry name" value="PAS_fold_3"/>
</dbReference>
<name>A0A0A0SIB1_9VIBR</name>
<dbReference type="PROSITE" id="PS50111">
    <property type="entry name" value="CHEMOTAXIS_TRANSDUC_2"/>
    <property type="match status" value="1"/>
</dbReference>
<dbReference type="KEGG" id="vtu:IX91_07030"/>